<protein>
    <recommendedName>
        <fullName evidence="4">Holin</fullName>
    </recommendedName>
</protein>
<feature type="region of interest" description="Disordered" evidence="1">
    <location>
        <begin position="17"/>
        <end position="51"/>
    </location>
</feature>
<evidence type="ECO:0008006" key="4">
    <source>
        <dbReference type="Google" id="ProtNLM"/>
    </source>
</evidence>
<feature type="compositionally biased region" description="Basic and acidic residues" evidence="1">
    <location>
        <begin position="85"/>
        <end position="103"/>
    </location>
</feature>
<feature type="compositionally biased region" description="Basic and acidic residues" evidence="1">
    <location>
        <begin position="17"/>
        <end position="32"/>
    </location>
</feature>
<keyword evidence="3" id="KW-1185">Reference proteome</keyword>
<accession>A0ABP9JIK3</accession>
<gene>
    <name evidence="2" type="ORF">GCM10023335_76270</name>
</gene>
<feature type="region of interest" description="Disordered" evidence="1">
    <location>
        <begin position="85"/>
        <end position="126"/>
    </location>
</feature>
<reference evidence="3" key="1">
    <citation type="journal article" date="2019" name="Int. J. Syst. Evol. Microbiol.">
        <title>The Global Catalogue of Microorganisms (GCM) 10K type strain sequencing project: providing services to taxonomists for standard genome sequencing and annotation.</title>
        <authorList>
            <consortium name="The Broad Institute Genomics Platform"/>
            <consortium name="The Broad Institute Genome Sequencing Center for Infectious Disease"/>
            <person name="Wu L."/>
            <person name="Ma J."/>
        </authorList>
    </citation>
    <scope>NUCLEOTIDE SEQUENCE [LARGE SCALE GENOMIC DNA]</scope>
    <source>
        <strain evidence="3">JCM 18409</strain>
    </source>
</reference>
<dbReference type="Proteomes" id="UP001501759">
    <property type="component" value="Unassembled WGS sequence"/>
</dbReference>
<evidence type="ECO:0000313" key="2">
    <source>
        <dbReference type="EMBL" id="GAA5033108.1"/>
    </source>
</evidence>
<evidence type="ECO:0000313" key="3">
    <source>
        <dbReference type="Proteomes" id="UP001501759"/>
    </source>
</evidence>
<evidence type="ECO:0000256" key="1">
    <source>
        <dbReference type="SAM" id="MobiDB-lite"/>
    </source>
</evidence>
<comment type="caution">
    <text evidence="2">The sequence shown here is derived from an EMBL/GenBank/DDBJ whole genome shotgun (WGS) entry which is preliminary data.</text>
</comment>
<sequence length="126" mass="14508">MPRTQWRVCSVPRCPEYTRHGKCDEHRREAEQQRGSARQRGYGRQHERRFRPAVLARDPRCVCASTEHGHDDPCGEASVHADHWPLSRRELTDRGHDPDDPQHGRGLCGPCHSKSTAREQPGGWNR</sequence>
<organism evidence="2 3">
    <name type="scientific">Streptomyces siamensis</name>
    <dbReference type="NCBI Taxonomy" id="1274986"/>
    <lineage>
        <taxon>Bacteria</taxon>
        <taxon>Bacillati</taxon>
        <taxon>Actinomycetota</taxon>
        <taxon>Actinomycetes</taxon>
        <taxon>Kitasatosporales</taxon>
        <taxon>Streptomycetaceae</taxon>
        <taxon>Streptomyces</taxon>
    </lineage>
</organism>
<name>A0ABP9JIK3_9ACTN</name>
<feature type="compositionally biased region" description="Basic residues" evidence="1">
    <location>
        <begin position="41"/>
        <end position="51"/>
    </location>
</feature>
<proteinExistence type="predicted"/>
<dbReference type="EMBL" id="BAABKB010000040">
    <property type="protein sequence ID" value="GAA5033108.1"/>
    <property type="molecule type" value="Genomic_DNA"/>
</dbReference>